<dbReference type="InterPro" id="IPR008737">
    <property type="entry name" value="DUF1758"/>
</dbReference>
<evidence type="ECO:0000313" key="4">
    <source>
        <dbReference type="Proteomes" id="UP001176961"/>
    </source>
</evidence>
<dbReference type="Pfam" id="PF05585">
    <property type="entry name" value="DUF1758"/>
    <property type="match status" value="1"/>
</dbReference>
<accession>A0AA36MAE7</accession>
<dbReference type="AlphaFoldDB" id="A0AA36MAE7"/>
<dbReference type="InterPro" id="IPR005312">
    <property type="entry name" value="DUF1759"/>
</dbReference>
<evidence type="ECO:0000256" key="1">
    <source>
        <dbReference type="SAM" id="MobiDB-lite"/>
    </source>
</evidence>
<feature type="domain" description="DUF1758" evidence="2">
    <location>
        <begin position="299"/>
        <end position="445"/>
    </location>
</feature>
<dbReference type="EMBL" id="CATQJL010000316">
    <property type="protein sequence ID" value="CAJ0604671.1"/>
    <property type="molecule type" value="Genomic_DNA"/>
</dbReference>
<feature type="region of interest" description="Disordered" evidence="1">
    <location>
        <begin position="524"/>
        <end position="566"/>
    </location>
</feature>
<feature type="compositionally biased region" description="Polar residues" evidence="1">
    <location>
        <begin position="524"/>
        <end position="547"/>
    </location>
</feature>
<sequence>MLKNILPVTFEIALHIKTRIKYRIEPSQPVLNPLSNDVLESLRFELASTKTNLLKTHNKIVKLHEEWISLQSDPTEQRVFEDYVTKHGDYRTDIASATNILEQCDAILNALDAEYVKRELNPPLDLSDVTPLDDEGKTNTRRPLYILRQTRLFSTSRCFHSNKLDLPTFDGNLLDFPEFNAWFATLVANKSQLNDTTKFSLLKSCLRGRALQSIQGLSMTAENYHIAIGILKTLYDDKNHTVHLEEPNKKPVTSFIDQNEQPVDSQIDVPTTQAPVTCSTNNVTNITTQTALMCTTVTLFNPKDRSHQTTVTAFLDSGSNKSYITDEVATILHLPTIGSEHISLSTFGKIESPELECRNHVIGLYTEKGVKHLQVKSIPLLTGNLQRIQIPEGSTSNVTLSVCQPSILVGNDYFWDIILSEDFHHRTLSKSYRILHVAIGDMIVGRSFKAKNYVTCTAVNSITETDDASNPSNHKELIELVSNFWRLETIGILDDPLQQDDEQCLKYFNNSVYYDEVQRRTSEYQRLSTSRTGTSARPHWDSSSEQAMQDLDFKRHRKSLPNGRLA</sequence>
<dbReference type="Pfam" id="PF03564">
    <property type="entry name" value="DUF1759"/>
    <property type="match status" value="1"/>
</dbReference>
<name>A0AA36MAE7_CYLNA</name>
<keyword evidence="4" id="KW-1185">Reference proteome</keyword>
<reference evidence="3" key="1">
    <citation type="submission" date="2023-07" db="EMBL/GenBank/DDBJ databases">
        <authorList>
            <consortium name="CYATHOMIX"/>
        </authorList>
    </citation>
    <scope>NUCLEOTIDE SEQUENCE</scope>
    <source>
        <strain evidence="3">N/A</strain>
    </source>
</reference>
<gene>
    <name evidence="3" type="ORF">CYNAS_LOCUS16654</name>
</gene>
<proteinExistence type="predicted"/>
<organism evidence="3 4">
    <name type="scientific">Cylicocyclus nassatus</name>
    <name type="common">Nematode worm</name>
    <dbReference type="NCBI Taxonomy" id="53992"/>
    <lineage>
        <taxon>Eukaryota</taxon>
        <taxon>Metazoa</taxon>
        <taxon>Ecdysozoa</taxon>
        <taxon>Nematoda</taxon>
        <taxon>Chromadorea</taxon>
        <taxon>Rhabditida</taxon>
        <taxon>Rhabditina</taxon>
        <taxon>Rhabditomorpha</taxon>
        <taxon>Strongyloidea</taxon>
        <taxon>Strongylidae</taxon>
        <taxon>Cylicocyclus</taxon>
    </lineage>
</organism>
<evidence type="ECO:0000313" key="3">
    <source>
        <dbReference type="EMBL" id="CAJ0604671.1"/>
    </source>
</evidence>
<evidence type="ECO:0000259" key="2">
    <source>
        <dbReference type="Pfam" id="PF05585"/>
    </source>
</evidence>
<comment type="caution">
    <text evidence="3">The sequence shown here is derived from an EMBL/GenBank/DDBJ whole genome shotgun (WGS) entry which is preliminary data.</text>
</comment>
<protein>
    <recommendedName>
        <fullName evidence="2">DUF1758 domain-containing protein</fullName>
    </recommendedName>
</protein>
<dbReference type="Proteomes" id="UP001176961">
    <property type="component" value="Unassembled WGS sequence"/>
</dbReference>